<feature type="region of interest" description="Disordered" evidence="1">
    <location>
        <begin position="1"/>
        <end position="55"/>
    </location>
</feature>
<evidence type="ECO:0000313" key="3">
    <source>
        <dbReference type="Proteomes" id="UP000032702"/>
    </source>
</evidence>
<sequence length="55" mass="5690">MLAPARVSVVTLTAEHSSDSWTPRAGEEGLGGDSSVPPQAIPRNPANKGLSKDFS</sequence>
<dbReference type="EMBL" id="AAMD01000044">
    <property type="protein sequence ID" value="EAU66937.1"/>
    <property type="molecule type" value="Genomic_DNA"/>
</dbReference>
<evidence type="ECO:0000256" key="1">
    <source>
        <dbReference type="SAM" id="MobiDB-lite"/>
    </source>
</evidence>
<proteinExistence type="predicted"/>
<gene>
    <name evidence="2" type="ORF">STIAU_0068</name>
</gene>
<organism evidence="2 3">
    <name type="scientific">Stigmatella aurantiaca (strain DW4/3-1)</name>
    <dbReference type="NCBI Taxonomy" id="378806"/>
    <lineage>
        <taxon>Bacteria</taxon>
        <taxon>Pseudomonadati</taxon>
        <taxon>Myxococcota</taxon>
        <taxon>Myxococcia</taxon>
        <taxon>Myxococcales</taxon>
        <taxon>Cystobacterineae</taxon>
        <taxon>Archangiaceae</taxon>
        <taxon>Stigmatella</taxon>
    </lineage>
</organism>
<protein>
    <submittedName>
        <fullName evidence="2">Uncharacterized protein</fullName>
    </submittedName>
</protein>
<comment type="caution">
    <text evidence="2">The sequence shown here is derived from an EMBL/GenBank/DDBJ whole genome shotgun (WGS) entry which is preliminary data.</text>
</comment>
<reference evidence="2 3" key="1">
    <citation type="submission" date="2006-04" db="EMBL/GenBank/DDBJ databases">
        <authorList>
            <person name="Nierman W.C."/>
        </authorList>
    </citation>
    <scope>NUCLEOTIDE SEQUENCE [LARGE SCALE GENOMIC DNA]</scope>
    <source>
        <strain evidence="2 3">DW4/3-1</strain>
    </source>
</reference>
<dbReference type="AlphaFoldDB" id="Q093N0"/>
<evidence type="ECO:0000313" key="2">
    <source>
        <dbReference type="EMBL" id="EAU66937.1"/>
    </source>
</evidence>
<dbReference type="Proteomes" id="UP000032702">
    <property type="component" value="Unassembled WGS sequence"/>
</dbReference>
<feature type="compositionally biased region" description="Polar residues" evidence="1">
    <location>
        <begin position="10"/>
        <end position="21"/>
    </location>
</feature>
<name>Q093N0_STIAD</name>
<accession>Q093N0</accession>